<protein>
    <recommendedName>
        <fullName evidence="5">Outer membrane protein beta-barrel domain-containing protein</fullName>
    </recommendedName>
</protein>
<organism evidence="3 4">
    <name type="scientific">Flavobacterium agri</name>
    <dbReference type="NCBI Taxonomy" id="2743471"/>
    <lineage>
        <taxon>Bacteria</taxon>
        <taxon>Pseudomonadati</taxon>
        <taxon>Bacteroidota</taxon>
        <taxon>Flavobacteriia</taxon>
        <taxon>Flavobacteriales</taxon>
        <taxon>Flavobacteriaceae</taxon>
        <taxon>Flavobacterium</taxon>
    </lineage>
</organism>
<feature type="signal peptide" evidence="2">
    <location>
        <begin position="1"/>
        <end position="21"/>
    </location>
</feature>
<evidence type="ECO:0000313" key="3">
    <source>
        <dbReference type="EMBL" id="NYA71732.1"/>
    </source>
</evidence>
<evidence type="ECO:0000256" key="1">
    <source>
        <dbReference type="SAM" id="Coils"/>
    </source>
</evidence>
<feature type="chain" id="PRO_5031266839" description="Outer membrane protein beta-barrel domain-containing protein" evidence="2">
    <location>
        <begin position="22"/>
        <end position="349"/>
    </location>
</feature>
<sequence>MRNVIFYVSALLCLFVSKAFAQQTFEDRIKIISDKISVITKEEKEALKLEVDAVNKQVQEGQLTIDQADQKKLEYAETRAANIERRTAAAQEELKKLVQEKVDGKITEKDSTRRYRISIGSNGIKVTDKVKDTIRGENRTTSQLVFAFGLNHYMTDGAIAHSDYRVWGSHFYELGLTLNTRILAHSNLLHAKYGLSMQWNTVRPTDNRYFAEQGDQTNLVNSSINLGDSRFRTVNLVVPVHLEFDFSGKETDGDKTYFRTHQGWRVGIGGFVGGNVKAKRILEYENEENNEVKNKTVGDFNVNDFVYGLSAYVGYESISLYCKYDLNPVFEDNATDERNISFGLRFDFN</sequence>
<dbReference type="Proteomes" id="UP000535020">
    <property type="component" value="Unassembled WGS sequence"/>
</dbReference>
<accession>A0A7Y9C7V4</accession>
<comment type="caution">
    <text evidence="3">The sequence shown here is derived from an EMBL/GenBank/DDBJ whole genome shotgun (WGS) entry which is preliminary data.</text>
</comment>
<evidence type="ECO:0008006" key="5">
    <source>
        <dbReference type="Google" id="ProtNLM"/>
    </source>
</evidence>
<feature type="coiled-coil region" evidence="1">
    <location>
        <begin position="73"/>
        <end position="100"/>
    </location>
</feature>
<keyword evidence="2" id="KW-0732">Signal</keyword>
<evidence type="ECO:0000313" key="4">
    <source>
        <dbReference type="Proteomes" id="UP000535020"/>
    </source>
</evidence>
<name>A0A7Y9C7V4_9FLAO</name>
<dbReference type="RefSeq" id="WP_176006544.1">
    <property type="nucleotide sequence ID" value="NZ_JABWMI010000014.1"/>
</dbReference>
<gene>
    <name evidence="3" type="ORF">HZF10_12430</name>
</gene>
<keyword evidence="4" id="KW-1185">Reference proteome</keyword>
<reference evidence="3 4" key="1">
    <citation type="submission" date="2020-07" db="EMBL/GenBank/DDBJ databases">
        <authorList>
            <person name="Sun Q."/>
        </authorList>
    </citation>
    <scope>NUCLEOTIDE SEQUENCE [LARGE SCALE GENOMIC DNA]</scope>
    <source>
        <strain evidence="3 4">MAH-1</strain>
    </source>
</reference>
<keyword evidence="1" id="KW-0175">Coiled coil</keyword>
<proteinExistence type="predicted"/>
<dbReference type="EMBL" id="JACBJI010000005">
    <property type="protein sequence ID" value="NYA71732.1"/>
    <property type="molecule type" value="Genomic_DNA"/>
</dbReference>
<evidence type="ECO:0000256" key="2">
    <source>
        <dbReference type="SAM" id="SignalP"/>
    </source>
</evidence>
<dbReference type="AlphaFoldDB" id="A0A7Y9C7V4"/>